<sequence>MIEGRDADDKYRMVEDEFVVVANQFTAHLHRAEYERLKVQTSSQNANAIASIARPVVGQLTEIARKRQETVLRRRQQTEALRKAKSNAGQDELGDDEADAPWRGTALHGLMETRTYDQVPLTRLVQPEAGYEAWRRSATASVGSSPASRLSRPSSSASALPMTGLKRLREEDIETESDDDEDDLDAGVVNRPRSLTAGPATKRPSLATPTIQPAAKHSISAPQQKHPASKLLPAALISRASAAPSSSRPPPRHRPASSPLKAPAPSSSQTIAISSDSEDDPFASVLKKRHRTKAPDTASTPTKAPAKSTVSKAPAVSAKQEESSGSDSDLFADFMKSRRKNSRPIRRPSQPEEKPERKKPLRELIALMQNRCI</sequence>
<feature type="compositionally biased region" description="Basic and acidic residues" evidence="1">
    <location>
        <begin position="349"/>
        <end position="362"/>
    </location>
</feature>
<comment type="caution">
    <text evidence="2">The sequence shown here is derived from an EMBL/GenBank/DDBJ whole genome shotgun (WGS) entry which is preliminary data.</text>
</comment>
<dbReference type="AlphaFoldDB" id="A0A9P8V0M8"/>
<evidence type="ECO:0000256" key="1">
    <source>
        <dbReference type="SAM" id="MobiDB-lite"/>
    </source>
</evidence>
<reference evidence="2" key="1">
    <citation type="journal article" date="2021" name="Nat. Commun.">
        <title>Genetic determinants of endophytism in the Arabidopsis root mycobiome.</title>
        <authorList>
            <person name="Mesny F."/>
            <person name="Miyauchi S."/>
            <person name="Thiergart T."/>
            <person name="Pickel B."/>
            <person name="Atanasova L."/>
            <person name="Karlsson M."/>
            <person name="Huettel B."/>
            <person name="Barry K.W."/>
            <person name="Haridas S."/>
            <person name="Chen C."/>
            <person name="Bauer D."/>
            <person name="Andreopoulos W."/>
            <person name="Pangilinan J."/>
            <person name="LaButti K."/>
            <person name="Riley R."/>
            <person name="Lipzen A."/>
            <person name="Clum A."/>
            <person name="Drula E."/>
            <person name="Henrissat B."/>
            <person name="Kohler A."/>
            <person name="Grigoriev I.V."/>
            <person name="Martin F.M."/>
            <person name="Hacquard S."/>
        </authorList>
    </citation>
    <scope>NUCLEOTIDE SEQUENCE</scope>
    <source>
        <strain evidence="2">MPI-SDFR-AT-0117</strain>
    </source>
</reference>
<feature type="region of interest" description="Disordered" evidence="1">
    <location>
        <begin position="79"/>
        <end position="101"/>
    </location>
</feature>
<feature type="compositionally biased region" description="Low complexity" evidence="1">
    <location>
        <begin position="231"/>
        <end position="246"/>
    </location>
</feature>
<evidence type="ECO:0000313" key="2">
    <source>
        <dbReference type="EMBL" id="KAH6662917.1"/>
    </source>
</evidence>
<feature type="compositionally biased region" description="Acidic residues" evidence="1">
    <location>
        <begin position="171"/>
        <end position="185"/>
    </location>
</feature>
<dbReference type="EMBL" id="JAGSXJ010000044">
    <property type="protein sequence ID" value="KAH6662917.1"/>
    <property type="molecule type" value="Genomic_DNA"/>
</dbReference>
<gene>
    <name evidence="2" type="ORF">F5X68DRAFT_279797</name>
</gene>
<evidence type="ECO:0000313" key="3">
    <source>
        <dbReference type="Proteomes" id="UP000770015"/>
    </source>
</evidence>
<feature type="compositionally biased region" description="Basic residues" evidence="1">
    <location>
        <begin position="337"/>
        <end position="346"/>
    </location>
</feature>
<dbReference type="Proteomes" id="UP000770015">
    <property type="component" value="Unassembled WGS sequence"/>
</dbReference>
<proteinExistence type="predicted"/>
<dbReference type="OrthoDB" id="5374569at2759"/>
<feature type="compositionally biased region" description="Low complexity" evidence="1">
    <location>
        <begin position="256"/>
        <end position="275"/>
    </location>
</feature>
<feature type="compositionally biased region" description="Low complexity" evidence="1">
    <location>
        <begin position="144"/>
        <end position="161"/>
    </location>
</feature>
<keyword evidence="3" id="KW-1185">Reference proteome</keyword>
<name>A0A9P8V0M8_9PEZI</name>
<feature type="region of interest" description="Disordered" evidence="1">
    <location>
        <begin position="139"/>
        <end position="373"/>
    </location>
</feature>
<accession>A0A9P8V0M8</accession>
<organism evidence="2 3">
    <name type="scientific">Plectosphaerella plurivora</name>
    <dbReference type="NCBI Taxonomy" id="936078"/>
    <lineage>
        <taxon>Eukaryota</taxon>
        <taxon>Fungi</taxon>
        <taxon>Dikarya</taxon>
        <taxon>Ascomycota</taxon>
        <taxon>Pezizomycotina</taxon>
        <taxon>Sordariomycetes</taxon>
        <taxon>Hypocreomycetidae</taxon>
        <taxon>Glomerellales</taxon>
        <taxon>Plectosphaerellaceae</taxon>
        <taxon>Plectosphaerella</taxon>
    </lineage>
</organism>
<protein>
    <submittedName>
        <fullName evidence="2">Uncharacterized protein</fullName>
    </submittedName>
</protein>